<feature type="compositionally biased region" description="Basic and acidic residues" evidence="1">
    <location>
        <begin position="171"/>
        <end position="183"/>
    </location>
</feature>
<sequence length="205" mass="22001">MSTPPPGFEMNADSGGVRTRSGGRRDARGCGVIFRGSGVMMKGGASSPKLFRQGGRFVHAGRFSEPGNSREGDGLTRVNGKLVRTRGRGDGSRARMYPQGIKPIGYGVSYDPIDGEPMLGDVIGIPRPAWPPDDAQVQAEIALTQSQPMPSQENPVQAANEIVQDDDLHEEEPSPLRRSERIKQIIFNKPPAPGPGLSEDDAIEV</sequence>
<evidence type="ECO:0000256" key="1">
    <source>
        <dbReference type="SAM" id="MobiDB-lite"/>
    </source>
</evidence>
<evidence type="ECO:0000313" key="2">
    <source>
        <dbReference type="EMBL" id="PWA49532.1"/>
    </source>
</evidence>
<keyword evidence="3" id="KW-1185">Reference proteome</keyword>
<protein>
    <submittedName>
        <fullName evidence="2">Uncharacterized protein</fullName>
    </submittedName>
</protein>
<feature type="compositionally biased region" description="Polar residues" evidence="1">
    <location>
        <begin position="147"/>
        <end position="157"/>
    </location>
</feature>
<dbReference type="EMBL" id="PKPP01008881">
    <property type="protein sequence ID" value="PWA49532.1"/>
    <property type="molecule type" value="Genomic_DNA"/>
</dbReference>
<name>A0A2U1LKL0_ARTAN</name>
<dbReference type="Proteomes" id="UP000245207">
    <property type="component" value="Unassembled WGS sequence"/>
</dbReference>
<accession>A0A2U1LKL0</accession>
<gene>
    <name evidence="2" type="ORF">CTI12_AA393650</name>
</gene>
<evidence type="ECO:0000313" key="3">
    <source>
        <dbReference type="Proteomes" id="UP000245207"/>
    </source>
</evidence>
<reference evidence="2 3" key="1">
    <citation type="journal article" date="2018" name="Mol. Plant">
        <title>The genome of Artemisia annua provides insight into the evolution of Asteraceae family and artemisinin biosynthesis.</title>
        <authorList>
            <person name="Shen Q."/>
            <person name="Zhang L."/>
            <person name="Liao Z."/>
            <person name="Wang S."/>
            <person name="Yan T."/>
            <person name="Shi P."/>
            <person name="Liu M."/>
            <person name="Fu X."/>
            <person name="Pan Q."/>
            <person name="Wang Y."/>
            <person name="Lv Z."/>
            <person name="Lu X."/>
            <person name="Zhang F."/>
            <person name="Jiang W."/>
            <person name="Ma Y."/>
            <person name="Chen M."/>
            <person name="Hao X."/>
            <person name="Li L."/>
            <person name="Tang Y."/>
            <person name="Lv G."/>
            <person name="Zhou Y."/>
            <person name="Sun X."/>
            <person name="Brodelius P.E."/>
            <person name="Rose J.K.C."/>
            <person name="Tang K."/>
        </authorList>
    </citation>
    <scope>NUCLEOTIDE SEQUENCE [LARGE SCALE GENOMIC DNA]</scope>
    <source>
        <strain evidence="3">cv. Huhao1</strain>
        <tissue evidence="2">Leaf</tissue>
    </source>
</reference>
<feature type="region of interest" description="Disordered" evidence="1">
    <location>
        <begin position="1"/>
        <end position="29"/>
    </location>
</feature>
<organism evidence="2 3">
    <name type="scientific">Artemisia annua</name>
    <name type="common">Sweet wormwood</name>
    <dbReference type="NCBI Taxonomy" id="35608"/>
    <lineage>
        <taxon>Eukaryota</taxon>
        <taxon>Viridiplantae</taxon>
        <taxon>Streptophyta</taxon>
        <taxon>Embryophyta</taxon>
        <taxon>Tracheophyta</taxon>
        <taxon>Spermatophyta</taxon>
        <taxon>Magnoliopsida</taxon>
        <taxon>eudicotyledons</taxon>
        <taxon>Gunneridae</taxon>
        <taxon>Pentapetalae</taxon>
        <taxon>asterids</taxon>
        <taxon>campanulids</taxon>
        <taxon>Asterales</taxon>
        <taxon>Asteraceae</taxon>
        <taxon>Asteroideae</taxon>
        <taxon>Anthemideae</taxon>
        <taxon>Artemisiinae</taxon>
        <taxon>Artemisia</taxon>
    </lineage>
</organism>
<proteinExistence type="predicted"/>
<comment type="caution">
    <text evidence="2">The sequence shown here is derived from an EMBL/GenBank/DDBJ whole genome shotgun (WGS) entry which is preliminary data.</text>
</comment>
<feature type="region of interest" description="Disordered" evidence="1">
    <location>
        <begin position="147"/>
        <end position="205"/>
    </location>
</feature>
<dbReference type="AlphaFoldDB" id="A0A2U1LKL0"/>